<dbReference type="OrthoDB" id="5638848at2"/>
<keyword evidence="3" id="KW-1185">Reference proteome</keyword>
<comment type="caution">
    <text evidence="2">The sequence shown here is derived from an EMBL/GenBank/DDBJ whole genome shotgun (WGS) entry which is preliminary data.</text>
</comment>
<protein>
    <submittedName>
        <fullName evidence="2">ATPase</fullName>
    </submittedName>
</protein>
<dbReference type="Pfam" id="PF13521">
    <property type="entry name" value="AAA_28"/>
    <property type="match status" value="1"/>
</dbReference>
<dbReference type="Proteomes" id="UP000249524">
    <property type="component" value="Unassembled WGS sequence"/>
</dbReference>
<evidence type="ECO:0000313" key="2">
    <source>
        <dbReference type="EMBL" id="RAK63084.1"/>
    </source>
</evidence>
<accession>A0A328BBF7</accession>
<dbReference type="RefSeq" id="WP_111277472.1">
    <property type="nucleotide sequence ID" value="NZ_QFYS01000009.1"/>
</dbReference>
<name>A0A328BBF7_9CAUL</name>
<dbReference type="InterPro" id="IPR027417">
    <property type="entry name" value="P-loop_NTPase"/>
</dbReference>
<dbReference type="InterPro" id="IPR038727">
    <property type="entry name" value="NadR/Ttd14_AAA_dom"/>
</dbReference>
<sequence length="180" mass="20326">MHKPNFFVLTGGPGVGKTTVLRRLASLGEQVVEETARAVVREAMASGGQETPWLDNPAFVAACARRDIAIFDRMAGETRRVLFDRGIIDSHGANGVPPWPELDEAVRTRRYNPKVFLFPPWREIYETDAERRQDWPEAERTFELIRQRLPILGYTPVIVPRGDVAWRADFVLQSAAEANP</sequence>
<evidence type="ECO:0000313" key="3">
    <source>
        <dbReference type="Proteomes" id="UP000249524"/>
    </source>
</evidence>
<reference evidence="2 3" key="1">
    <citation type="submission" date="2018-05" db="EMBL/GenBank/DDBJ databases">
        <authorList>
            <person name="Lanie J.A."/>
            <person name="Ng W.-L."/>
            <person name="Kazmierczak K.M."/>
            <person name="Andrzejewski T.M."/>
            <person name="Davidsen T.M."/>
            <person name="Wayne K.J."/>
            <person name="Tettelin H."/>
            <person name="Glass J.I."/>
            <person name="Rusch D."/>
            <person name="Podicherti R."/>
            <person name="Tsui H.-C.T."/>
            <person name="Winkler M.E."/>
        </authorList>
    </citation>
    <scope>NUCLEOTIDE SEQUENCE [LARGE SCALE GENOMIC DNA]</scope>
    <source>
        <strain evidence="2 3">BUT-10</strain>
    </source>
</reference>
<dbReference type="Gene3D" id="3.40.50.300">
    <property type="entry name" value="P-loop containing nucleotide triphosphate hydrolases"/>
    <property type="match status" value="1"/>
</dbReference>
<organism evidence="2 3">
    <name type="scientific">Phenylobacterium kunshanense</name>
    <dbReference type="NCBI Taxonomy" id="1445034"/>
    <lineage>
        <taxon>Bacteria</taxon>
        <taxon>Pseudomonadati</taxon>
        <taxon>Pseudomonadota</taxon>
        <taxon>Alphaproteobacteria</taxon>
        <taxon>Caulobacterales</taxon>
        <taxon>Caulobacteraceae</taxon>
        <taxon>Phenylobacterium</taxon>
    </lineage>
</organism>
<dbReference type="SUPFAM" id="SSF52540">
    <property type="entry name" value="P-loop containing nucleoside triphosphate hydrolases"/>
    <property type="match status" value="1"/>
</dbReference>
<feature type="domain" description="NadR/Ttd14 AAA" evidence="1">
    <location>
        <begin position="7"/>
        <end position="167"/>
    </location>
</feature>
<gene>
    <name evidence="2" type="ORF">DJ019_17605</name>
</gene>
<dbReference type="AlphaFoldDB" id="A0A328BBF7"/>
<evidence type="ECO:0000259" key="1">
    <source>
        <dbReference type="Pfam" id="PF13521"/>
    </source>
</evidence>
<proteinExistence type="predicted"/>
<dbReference type="EMBL" id="QFYS01000009">
    <property type="protein sequence ID" value="RAK63084.1"/>
    <property type="molecule type" value="Genomic_DNA"/>
</dbReference>